<dbReference type="Proteomes" id="UP000053676">
    <property type="component" value="Unassembled WGS sequence"/>
</dbReference>
<feature type="compositionally biased region" description="Basic and acidic residues" evidence="1">
    <location>
        <begin position="410"/>
        <end position="437"/>
    </location>
</feature>
<sequence>MQPVKRALRRRLRARREAAPGGNAQQFFERRWREPRTVRHAVDRRAIPVGRARVGDPWQPGALLRERPAERPLQHAVADQVLLARRTAFVVECIRRGFFAQLGVERHVQQRGTVLIAAEHLRLHEAPASEVALVAENPVQFEWMTDRFVNLQHHLVRHQQQVARARRAVRCREQLQRLVRYTGAGAIEAIDDLLAHGYVKCRRGLVGEQQAWAARERHRDHRTLALSARQLVRKAVDATLRLGNAGPPKQFDTAPACRAGAQTFVDAEALGNLLAYCGRHRFLKDHGNIGSANAAHLLLGFLQKILAVEQHTSREPRMLDEAKDRQCSHALARPRLPDERDTFAACNRKTQFAHRHFLAEAHAKALNIQQRTIHYLPPPNAEPRVRVSSALRSASPMNQLAKARRRWRHAQPEEVETRERENGRTHAKRQERDDRRQAVGQHVAPHDLPVRQAHRSRRLHVV</sequence>
<dbReference type="AlphaFoldDB" id="W2TZD6"/>
<dbReference type="AntiFam" id="ANF00095">
    <property type="entry name" value="Shadow ORF (opposite ABC transporters)"/>
</dbReference>
<feature type="region of interest" description="Disordered" evidence="1">
    <location>
        <begin position="390"/>
        <end position="462"/>
    </location>
</feature>
<dbReference type="KEGG" id="nai:NECAME_16328"/>
<proteinExistence type="predicted"/>
<keyword evidence="3" id="KW-1185">Reference proteome</keyword>
<dbReference type="EMBL" id="KI657556">
    <property type="protein sequence ID" value="ETN86426.1"/>
    <property type="molecule type" value="Genomic_DNA"/>
</dbReference>
<feature type="compositionally biased region" description="Basic residues" evidence="1">
    <location>
        <begin position="452"/>
        <end position="462"/>
    </location>
</feature>
<evidence type="ECO:0000313" key="3">
    <source>
        <dbReference type="Proteomes" id="UP000053676"/>
    </source>
</evidence>
<organism evidence="2 3">
    <name type="scientific">Necator americanus</name>
    <name type="common">Human hookworm</name>
    <dbReference type="NCBI Taxonomy" id="51031"/>
    <lineage>
        <taxon>Eukaryota</taxon>
        <taxon>Metazoa</taxon>
        <taxon>Ecdysozoa</taxon>
        <taxon>Nematoda</taxon>
        <taxon>Chromadorea</taxon>
        <taxon>Rhabditida</taxon>
        <taxon>Rhabditina</taxon>
        <taxon>Rhabditomorpha</taxon>
        <taxon>Strongyloidea</taxon>
        <taxon>Ancylostomatidae</taxon>
        <taxon>Bunostominae</taxon>
        <taxon>Necator</taxon>
    </lineage>
</organism>
<evidence type="ECO:0000256" key="1">
    <source>
        <dbReference type="SAM" id="MobiDB-lite"/>
    </source>
</evidence>
<protein>
    <submittedName>
        <fullName evidence="2">Uncharacterized protein</fullName>
    </submittedName>
</protein>
<reference evidence="3" key="1">
    <citation type="journal article" date="2014" name="Nat. Genet.">
        <title>Genome of the human hookworm Necator americanus.</title>
        <authorList>
            <person name="Tang Y.T."/>
            <person name="Gao X."/>
            <person name="Rosa B.A."/>
            <person name="Abubucker S."/>
            <person name="Hallsworth-Pepin K."/>
            <person name="Martin J."/>
            <person name="Tyagi R."/>
            <person name="Heizer E."/>
            <person name="Zhang X."/>
            <person name="Bhonagiri-Palsikar V."/>
            <person name="Minx P."/>
            <person name="Warren W.C."/>
            <person name="Wang Q."/>
            <person name="Zhan B."/>
            <person name="Hotez P.J."/>
            <person name="Sternberg P.W."/>
            <person name="Dougall A."/>
            <person name="Gaze S.T."/>
            <person name="Mulvenna J."/>
            <person name="Sotillo J."/>
            <person name="Ranganathan S."/>
            <person name="Rabelo E.M."/>
            <person name="Wilson R.K."/>
            <person name="Felgner P.L."/>
            <person name="Bethony J."/>
            <person name="Hawdon J.M."/>
            <person name="Gasser R.B."/>
            <person name="Loukas A."/>
            <person name="Mitreva M."/>
        </authorList>
    </citation>
    <scope>NUCLEOTIDE SEQUENCE [LARGE SCALE GENOMIC DNA]</scope>
</reference>
<accession>W2TZD6</accession>
<gene>
    <name evidence="2" type="ORF">NECAME_16328</name>
</gene>
<name>W2TZD6_NECAM</name>
<evidence type="ECO:0000313" key="2">
    <source>
        <dbReference type="EMBL" id="ETN86426.1"/>
    </source>
</evidence>